<keyword evidence="6" id="KW-0456">Lyase</keyword>
<dbReference type="SUPFAM" id="SSF158694">
    <property type="entry name" value="UraD-Like"/>
    <property type="match status" value="1"/>
</dbReference>
<dbReference type="KEGG" id="msm:MSMEG_6116"/>
<keyword evidence="9" id="KW-1185">Reference proteome</keyword>
<dbReference type="Gene3D" id="1.10.3330.10">
    <property type="entry name" value="Oxo-4-hydroxy-4-carboxy-5-ureidoimidazoline decarboxylase"/>
    <property type="match status" value="1"/>
</dbReference>
<evidence type="ECO:0000259" key="7">
    <source>
        <dbReference type="Pfam" id="PF09349"/>
    </source>
</evidence>
<evidence type="ECO:0000256" key="1">
    <source>
        <dbReference type="ARBA" id="ARBA00001163"/>
    </source>
</evidence>
<evidence type="ECO:0000256" key="6">
    <source>
        <dbReference type="ARBA" id="ARBA00023239"/>
    </source>
</evidence>
<evidence type="ECO:0000313" key="9">
    <source>
        <dbReference type="Proteomes" id="UP000000757"/>
    </source>
</evidence>
<dbReference type="eggNOG" id="COG3195">
    <property type="taxonomic scope" value="Bacteria"/>
</dbReference>
<evidence type="ECO:0000256" key="4">
    <source>
        <dbReference type="ARBA" id="ARBA00022631"/>
    </source>
</evidence>
<dbReference type="GO" id="GO:0051997">
    <property type="term" value="F:2-oxo-4-hydroxy-4-carboxy-5-ureidoimidazoline decarboxylase activity"/>
    <property type="evidence" value="ECO:0007669"/>
    <property type="project" value="UniProtKB-EC"/>
</dbReference>
<dbReference type="NCBIfam" id="NF010372">
    <property type="entry name" value="PRK13798.1"/>
    <property type="match status" value="1"/>
</dbReference>
<evidence type="ECO:0000313" key="8">
    <source>
        <dbReference type="EMBL" id="ABK71638.1"/>
    </source>
</evidence>
<dbReference type="KEGG" id="msb:LJ00_30240"/>
<dbReference type="GeneID" id="93460747"/>
<comment type="catalytic activity">
    <reaction evidence="1">
        <text>5-hydroxy-2-oxo-4-ureido-2,5-dihydro-1H-imidazole-5-carboxylate + H(+) = (S)-allantoin + CO2</text>
        <dbReference type="Rhea" id="RHEA:26301"/>
        <dbReference type="ChEBI" id="CHEBI:15378"/>
        <dbReference type="ChEBI" id="CHEBI:15678"/>
        <dbReference type="ChEBI" id="CHEBI:16526"/>
        <dbReference type="ChEBI" id="CHEBI:58639"/>
        <dbReference type="EC" id="4.1.1.97"/>
    </reaction>
</comment>
<dbReference type="Pfam" id="PF09349">
    <property type="entry name" value="OHCU_decarbox"/>
    <property type="match status" value="1"/>
</dbReference>
<comment type="pathway">
    <text evidence="2">Purine metabolism; urate degradation; (S)-allantoin from urate: step 3/3.</text>
</comment>
<evidence type="ECO:0000256" key="5">
    <source>
        <dbReference type="ARBA" id="ARBA00022793"/>
    </source>
</evidence>
<dbReference type="PaxDb" id="246196-MSMEI_5956"/>
<dbReference type="OrthoDB" id="5243781at2"/>
<keyword evidence="5" id="KW-0210">Decarboxylase</keyword>
<dbReference type="PANTHER" id="PTHR43466">
    <property type="entry name" value="2-OXO-4-HYDROXY-4-CARBOXY-5-UREIDOIMIDAZOLINE DECARBOXYLASE-RELATED"/>
    <property type="match status" value="1"/>
</dbReference>
<dbReference type="Proteomes" id="UP000000757">
    <property type="component" value="Chromosome"/>
</dbReference>
<reference evidence="8 9" key="1">
    <citation type="submission" date="2006-10" db="EMBL/GenBank/DDBJ databases">
        <authorList>
            <person name="Fleischmann R.D."/>
            <person name="Dodson R.J."/>
            <person name="Haft D.H."/>
            <person name="Merkel J.S."/>
            <person name="Nelson W.C."/>
            <person name="Fraser C.M."/>
        </authorList>
    </citation>
    <scope>NUCLEOTIDE SEQUENCE [LARGE SCALE GENOMIC DNA]</scope>
    <source>
        <strain evidence="9">ATCC 700084 / mc(2)155</strain>
    </source>
</reference>
<name>A0R598_MYCS2</name>
<evidence type="ECO:0000256" key="3">
    <source>
        <dbReference type="ARBA" id="ARBA00012257"/>
    </source>
</evidence>
<dbReference type="STRING" id="246196.MSMEG_6116"/>
<gene>
    <name evidence="8" type="ordered locus">MSMEG_6116</name>
</gene>
<sequence>MLMHQGMGLEAYNALPLRRAVHAVFECCCCVTLATDLAKGRPYPDHASLFAKADELLFSLGEASMDTILQAYPCVGSRPHSEKSRGEQCAVWDADATVMAQLDEAARRYCERFGFGFVMYVGDSCARDVLAAMDLRLHNDHETERKVVRNELSRINRARLERMLGPEGGYDNWCPD</sequence>
<keyword evidence="4" id="KW-0659">Purine metabolism</keyword>
<organism evidence="8 9">
    <name type="scientific">Mycolicibacterium smegmatis (strain ATCC 700084 / mc(2)155)</name>
    <name type="common">Mycobacterium smegmatis</name>
    <dbReference type="NCBI Taxonomy" id="246196"/>
    <lineage>
        <taxon>Bacteria</taxon>
        <taxon>Bacillati</taxon>
        <taxon>Actinomycetota</taxon>
        <taxon>Actinomycetes</taxon>
        <taxon>Mycobacteriales</taxon>
        <taxon>Mycobacteriaceae</taxon>
        <taxon>Mycolicibacterium</taxon>
    </lineage>
</organism>
<dbReference type="PATRIC" id="fig|246196.19.peg.5954"/>
<accession>A0R598</accession>
<dbReference type="EC" id="4.1.1.97" evidence="3"/>
<dbReference type="GO" id="GO:0019628">
    <property type="term" value="P:urate catabolic process"/>
    <property type="evidence" value="ECO:0007669"/>
    <property type="project" value="TreeGrafter"/>
</dbReference>
<protein>
    <recommendedName>
        <fullName evidence="3">2-oxo-4-hydroxy-4-carboxy-5-ureidoimidazoline decarboxylase</fullName>
        <ecNumber evidence="3">4.1.1.97</ecNumber>
    </recommendedName>
</protein>
<dbReference type="InterPro" id="IPR018020">
    <property type="entry name" value="OHCU_decarboxylase"/>
</dbReference>
<dbReference type="EMBL" id="CP000480">
    <property type="protein sequence ID" value="ABK71638.1"/>
    <property type="molecule type" value="Genomic_DNA"/>
</dbReference>
<dbReference type="PANTHER" id="PTHR43466:SF1">
    <property type="entry name" value="2-OXO-4-HYDROXY-4-CARBOXY-5-UREIDOIMIDAZOLINE DECARBOXYLASE-RELATED"/>
    <property type="match status" value="1"/>
</dbReference>
<evidence type="ECO:0000256" key="2">
    <source>
        <dbReference type="ARBA" id="ARBA00004754"/>
    </source>
</evidence>
<feature type="domain" description="Oxo-4-hydroxy-4-carboxy-5-ureidoimidazoline decarboxylase" evidence="7">
    <location>
        <begin position="13"/>
        <end position="161"/>
    </location>
</feature>
<dbReference type="InterPro" id="IPR036778">
    <property type="entry name" value="OHCU_decarboxylase_sf"/>
</dbReference>
<dbReference type="GO" id="GO:0006144">
    <property type="term" value="P:purine nucleobase metabolic process"/>
    <property type="evidence" value="ECO:0007669"/>
    <property type="project" value="UniProtKB-KW"/>
</dbReference>
<dbReference type="RefSeq" id="WP_003897516.1">
    <property type="nucleotide sequence ID" value="NC_008596.1"/>
</dbReference>
<dbReference type="AlphaFoldDB" id="A0R598"/>
<proteinExistence type="predicted"/>